<evidence type="ECO:0000313" key="2">
    <source>
        <dbReference type="EMBL" id="QHT82738.1"/>
    </source>
</evidence>
<feature type="transmembrane region" description="Helical" evidence="1">
    <location>
        <begin position="6"/>
        <end position="25"/>
    </location>
</feature>
<accession>A0A6C0HPV3</accession>
<dbReference type="AlphaFoldDB" id="A0A6C0HPV3"/>
<reference evidence="2" key="1">
    <citation type="journal article" date="2020" name="Nature">
        <title>Giant virus diversity and host interactions through global metagenomics.</title>
        <authorList>
            <person name="Schulz F."/>
            <person name="Roux S."/>
            <person name="Paez-Espino D."/>
            <person name="Jungbluth S."/>
            <person name="Walsh D.A."/>
            <person name="Denef V.J."/>
            <person name="McMahon K.D."/>
            <person name="Konstantinidis K.T."/>
            <person name="Eloe-Fadrosh E.A."/>
            <person name="Kyrpides N.C."/>
            <person name="Woyke T."/>
        </authorList>
    </citation>
    <scope>NUCLEOTIDE SEQUENCE</scope>
    <source>
        <strain evidence="2">GVMAG-M-3300023184-165</strain>
    </source>
</reference>
<organism evidence="2">
    <name type="scientific">viral metagenome</name>
    <dbReference type="NCBI Taxonomy" id="1070528"/>
    <lineage>
        <taxon>unclassified sequences</taxon>
        <taxon>metagenomes</taxon>
        <taxon>organismal metagenomes</taxon>
    </lineage>
</organism>
<evidence type="ECO:0000256" key="1">
    <source>
        <dbReference type="SAM" id="Phobius"/>
    </source>
</evidence>
<proteinExistence type="predicted"/>
<sequence>MLTKFINIPVFIISLAIGLFFVYIWGPELKTIYVYPTPENSGKIQYKDNADNCFVYEATQVNCPADSSKIKAIPIQSGKPEE</sequence>
<keyword evidence="1" id="KW-0472">Membrane</keyword>
<protein>
    <submittedName>
        <fullName evidence="2">Uncharacterized protein</fullName>
    </submittedName>
</protein>
<dbReference type="EMBL" id="MN740003">
    <property type="protein sequence ID" value="QHT82738.1"/>
    <property type="molecule type" value="Genomic_DNA"/>
</dbReference>
<keyword evidence="1" id="KW-1133">Transmembrane helix</keyword>
<keyword evidence="1" id="KW-0812">Transmembrane</keyword>
<name>A0A6C0HPV3_9ZZZZ</name>